<proteinExistence type="predicted"/>
<organism evidence="1 2">
    <name type="scientific">Corynebacterium tuberculostearicum</name>
    <dbReference type="NCBI Taxonomy" id="38304"/>
    <lineage>
        <taxon>Bacteria</taxon>
        <taxon>Bacillati</taxon>
        <taxon>Actinomycetota</taxon>
        <taxon>Actinomycetes</taxon>
        <taxon>Mycobacteriales</taxon>
        <taxon>Corynebacteriaceae</taxon>
        <taxon>Corynebacterium</taxon>
    </lineage>
</organism>
<dbReference type="RefSeq" id="WP_046202909.1">
    <property type="nucleotide sequence ID" value="NZ_CP073090.1"/>
</dbReference>
<dbReference type="GeneID" id="81705036"/>
<dbReference type="Proteomes" id="UP001185706">
    <property type="component" value="Unassembled WGS sequence"/>
</dbReference>
<name>A0AAE4NMX2_9CORY</name>
<accession>A0AAE4NMX2</accession>
<evidence type="ECO:0000313" key="2">
    <source>
        <dbReference type="Proteomes" id="UP001185706"/>
    </source>
</evidence>
<dbReference type="AlphaFoldDB" id="A0AAE4NMX2"/>
<protein>
    <submittedName>
        <fullName evidence="1">Toxin</fullName>
    </submittedName>
</protein>
<comment type="caution">
    <text evidence="1">The sequence shown here is derived from an EMBL/GenBank/DDBJ whole genome shotgun (WGS) entry which is preliminary data.</text>
</comment>
<gene>
    <name evidence="1" type="ORF">RAE03_12070</name>
</gene>
<sequence>MKAAKSATKHGIAEADGIHAASYPLWIEPLDDNPGQWRELRLGFDTHARLLETVVVVASDGDELLIHVMKARPHYSKLLE</sequence>
<reference evidence="1" key="1">
    <citation type="submission" date="2023-08" db="EMBL/GenBank/DDBJ databases">
        <title>Genomic characterization of the C. tuberculostearicum species complex, a ubiquitous member of the human skin microbiome.</title>
        <authorList>
            <person name="Ahmed N."/>
            <person name="Deming C."/>
            <person name="Conlan S."/>
            <person name="Segre J."/>
        </authorList>
    </citation>
    <scope>NUCLEOTIDE SEQUENCE</scope>
    <source>
        <strain evidence="1">CTNIH22</strain>
    </source>
</reference>
<dbReference type="EMBL" id="JAVBIB010000033">
    <property type="protein sequence ID" value="MDV2420491.1"/>
    <property type="molecule type" value="Genomic_DNA"/>
</dbReference>
<evidence type="ECO:0000313" key="1">
    <source>
        <dbReference type="EMBL" id="MDV2420491.1"/>
    </source>
</evidence>